<feature type="transmembrane region" description="Helical" evidence="7">
    <location>
        <begin position="390"/>
        <end position="411"/>
    </location>
</feature>
<accession>A0ABD2IUZ8</accession>
<sequence length="417" mass="47577">MIAAVIFNKTAQCHFLCDLLFFKGLGYFVLESSVLSELNACESENKRRRKKEKDFLRIGGNDRLVKLPLSCDALQRVPFFDSLILVVNYSFFAFFVFLISDAFCLLFPESKAVNTSAIWVVGALILQIHIITKISLQKIAASELLTERNTLLCASALFFLLAITFCAFSDQIVDLNFDRGYSQFVVSLDHFLLANGFGHLFSFDFHSPLMLMLSLSLLYALVASAMFFPLLQFSSLYFHSVECSVSFRFLLHFVFFAPFLIVLLFLRPISDHLIENDFLSFAQLRMLRFVSVLFWVILRIATAKVILQTFLNRPKMQMTDYGKESKENSQKKVAFFASYVCVTSLQYILPVLATLSTALLLKCFDRFANGETEHQTIQSVILNYKLQEPIWNFSLISLLSTQFFVGLIGIFGERSFG</sequence>
<evidence type="ECO:0000256" key="1">
    <source>
        <dbReference type="ARBA" id="ARBA00004141"/>
    </source>
</evidence>
<feature type="transmembrane region" description="Helical" evidence="7">
    <location>
        <begin position="286"/>
        <end position="307"/>
    </location>
</feature>
<feature type="transmembrane region" description="Helical" evidence="7">
    <location>
        <begin position="118"/>
        <end position="136"/>
    </location>
</feature>
<dbReference type="PANTHER" id="PTHR13624:SF6">
    <property type="entry name" value="EMEI"/>
    <property type="match status" value="1"/>
</dbReference>
<evidence type="ECO:0000256" key="4">
    <source>
        <dbReference type="ARBA" id="ARBA00022989"/>
    </source>
</evidence>
<dbReference type="AlphaFoldDB" id="A0ABD2IUZ8"/>
<proteinExistence type="inferred from homology"/>
<comment type="similarity">
    <text evidence="2">Belongs to the TMEM161 family.</text>
</comment>
<feature type="transmembrane region" description="Helical" evidence="7">
    <location>
        <begin position="148"/>
        <end position="168"/>
    </location>
</feature>
<dbReference type="PANTHER" id="PTHR13624">
    <property type="entry name" value="RE42071P"/>
    <property type="match status" value="1"/>
</dbReference>
<feature type="transmembrane region" description="Helical" evidence="7">
    <location>
        <begin position="333"/>
        <end position="361"/>
    </location>
</feature>
<feature type="transmembrane region" description="Helical" evidence="7">
    <location>
        <begin position="245"/>
        <end position="266"/>
    </location>
</feature>
<comment type="caution">
    <text evidence="8">The sequence shown here is derived from an EMBL/GenBank/DDBJ whole genome shotgun (WGS) entry which is preliminary data.</text>
</comment>
<keyword evidence="3 7" id="KW-0812">Transmembrane</keyword>
<keyword evidence="6" id="KW-0325">Glycoprotein</keyword>
<name>A0ABD2IUZ8_HETSC</name>
<keyword evidence="9" id="KW-1185">Reference proteome</keyword>
<keyword evidence="4 7" id="KW-1133">Transmembrane helix</keyword>
<evidence type="ECO:0000313" key="9">
    <source>
        <dbReference type="Proteomes" id="UP001620645"/>
    </source>
</evidence>
<evidence type="ECO:0000313" key="8">
    <source>
        <dbReference type="EMBL" id="KAL3083071.1"/>
    </source>
</evidence>
<dbReference type="GO" id="GO:0016020">
    <property type="term" value="C:membrane"/>
    <property type="evidence" value="ECO:0007669"/>
    <property type="project" value="UniProtKB-SubCell"/>
</dbReference>
<evidence type="ECO:0000256" key="3">
    <source>
        <dbReference type="ARBA" id="ARBA00022692"/>
    </source>
</evidence>
<dbReference type="EMBL" id="JBICCN010000254">
    <property type="protein sequence ID" value="KAL3083071.1"/>
    <property type="molecule type" value="Genomic_DNA"/>
</dbReference>
<reference evidence="8 9" key="1">
    <citation type="submission" date="2024-10" db="EMBL/GenBank/DDBJ databases">
        <authorList>
            <person name="Kim D."/>
        </authorList>
    </citation>
    <scope>NUCLEOTIDE SEQUENCE [LARGE SCALE GENOMIC DNA]</scope>
    <source>
        <strain evidence="8">Taebaek</strain>
    </source>
</reference>
<evidence type="ECO:0000256" key="6">
    <source>
        <dbReference type="ARBA" id="ARBA00023180"/>
    </source>
</evidence>
<feature type="transmembrane region" description="Helical" evidence="7">
    <location>
        <begin position="83"/>
        <end position="106"/>
    </location>
</feature>
<evidence type="ECO:0000256" key="5">
    <source>
        <dbReference type="ARBA" id="ARBA00023136"/>
    </source>
</evidence>
<evidence type="ECO:0000256" key="7">
    <source>
        <dbReference type="SAM" id="Phobius"/>
    </source>
</evidence>
<dbReference type="InterPro" id="IPR019395">
    <property type="entry name" value="Transmembrane_161A/B"/>
</dbReference>
<protein>
    <submittedName>
        <fullName evidence="8">Uncharacterized protein</fullName>
    </submittedName>
</protein>
<keyword evidence="5 7" id="KW-0472">Membrane</keyword>
<organism evidence="8 9">
    <name type="scientific">Heterodera schachtii</name>
    <name type="common">Sugarbeet cyst nematode worm</name>
    <name type="synonym">Tylenchus schachtii</name>
    <dbReference type="NCBI Taxonomy" id="97005"/>
    <lineage>
        <taxon>Eukaryota</taxon>
        <taxon>Metazoa</taxon>
        <taxon>Ecdysozoa</taxon>
        <taxon>Nematoda</taxon>
        <taxon>Chromadorea</taxon>
        <taxon>Rhabditida</taxon>
        <taxon>Tylenchina</taxon>
        <taxon>Tylenchomorpha</taxon>
        <taxon>Tylenchoidea</taxon>
        <taxon>Heteroderidae</taxon>
        <taxon>Heteroderinae</taxon>
        <taxon>Heterodera</taxon>
    </lineage>
</organism>
<feature type="transmembrane region" description="Helical" evidence="7">
    <location>
        <begin position="209"/>
        <end position="233"/>
    </location>
</feature>
<evidence type="ECO:0000256" key="2">
    <source>
        <dbReference type="ARBA" id="ARBA00009706"/>
    </source>
</evidence>
<dbReference type="Pfam" id="PF10268">
    <property type="entry name" value="Tmemb_161AB"/>
    <property type="match status" value="1"/>
</dbReference>
<comment type="subcellular location">
    <subcellularLocation>
        <location evidence="1">Membrane</location>
        <topology evidence="1">Multi-pass membrane protein</topology>
    </subcellularLocation>
</comment>
<gene>
    <name evidence="8" type="ORF">niasHS_010873</name>
</gene>
<dbReference type="Proteomes" id="UP001620645">
    <property type="component" value="Unassembled WGS sequence"/>
</dbReference>